<sequence>MTILTSTVDPTSPKPDVGPSNPTPVAVRGASRPDYKRHSLFWFDDRTMVYAAGDVLFRVSVGRLRYHSEVFYQIMGIPAAPGSKEGTEEVPLVLVNVAPKEFESFLRWVYNVDASPLTSSLAASTTFDEETLLHILKLSHNWECQDGVDFAFHQLDTRFSLAESHKLQLGCRYKFREWVGPAVRALMDTPFSSLSFDQSDQIGFHTYVFLTKAKDTVLKERSLMAAFPPVRNQDVHKGCIEARCDRIWSETWWSSIGMRIFHPTSPLPLIGIPAILHRTPYPGIIPECREASLAALVNHPLFLTEINIIEEVVGSILAHYAL</sequence>
<reference evidence="1 2" key="1">
    <citation type="journal article" date="2019" name="Nat. Ecol. Evol.">
        <title>Megaphylogeny resolves global patterns of mushroom evolution.</title>
        <authorList>
            <person name="Varga T."/>
            <person name="Krizsan K."/>
            <person name="Foldi C."/>
            <person name="Dima B."/>
            <person name="Sanchez-Garcia M."/>
            <person name="Sanchez-Ramirez S."/>
            <person name="Szollosi G.J."/>
            <person name="Szarkandi J.G."/>
            <person name="Papp V."/>
            <person name="Albert L."/>
            <person name="Andreopoulos W."/>
            <person name="Angelini C."/>
            <person name="Antonin V."/>
            <person name="Barry K.W."/>
            <person name="Bougher N.L."/>
            <person name="Buchanan P."/>
            <person name="Buyck B."/>
            <person name="Bense V."/>
            <person name="Catcheside P."/>
            <person name="Chovatia M."/>
            <person name="Cooper J."/>
            <person name="Damon W."/>
            <person name="Desjardin D."/>
            <person name="Finy P."/>
            <person name="Geml J."/>
            <person name="Haridas S."/>
            <person name="Hughes K."/>
            <person name="Justo A."/>
            <person name="Karasinski D."/>
            <person name="Kautmanova I."/>
            <person name="Kiss B."/>
            <person name="Kocsube S."/>
            <person name="Kotiranta H."/>
            <person name="LaButti K.M."/>
            <person name="Lechner B.E."/>
            <person name="Liimatainen K."/>
            <person name="Lipzen A."/>
            <person name="Lukacs Z."/>
            <person name="Mihaltcheva S."/>
            <person name="Morgado L.N."/>
            <person name="Niskanen T."/>
            <person name="Noordeloos M.E."/>
            <person name="Ohm R.A."/>
            <person name="Ortiz-Santana B."/>
            <person name="Ovrebo C."/>
            <person name="Racz N."/>
            <person name="Riley R."/>
            <person name="Savchenko A."/>
            <person name="Shiryaev A."/>
            <person name="Soop K."/>
            <person name="Spirin V."/>
            <person name="Szebenyi C."/>
            <person name="Tomsovsky M."/>
            <person name="Tulloss R.E."/>
            <person name="Uehling J."/>
            <person name="Grigoriev I.V."/>
            <person name="Vagvolgyi C."/>
            <person name="Papp T."/>
            <person name="Martin F.M."/>
            <person name="Miettinen O."/>
            <person name="Hibbett D.S."/>
            <person name="Nagy L.G."/>
        </authorList>
    </citation>
    <scope>NUCLEOTIDE SEQUENCE [LARGE SCALE GENOMIC DNA]</scope>
    <source>
        <strain evidence="1 2">NL-1719</strain>
    </source>
</reference>
<evidence type="ECO:0000313" key="2">
    <source>
        <dbReference type="Proteomes" id="UP000308600"/>
    </source>
</evidence>
<protein>
    <submittedName>
        <fullName evidence="1">Uncharacterized protein</fullName>
    </submittedName>
</protein>
<keyword evidence="2" id="KW-1185">Reference proteome</keyword>
<dbReference type="EMBL" id="ML208787">
    <property type="protein sequence ID" value="TFK60364.1"/>
    <property type="molecule type" value="Genomic_DNA"/>
</dbReference>
<accession>A0ACD3A4Z0</accession>
<organism evidence="1 2">
    <name type="scientific">Pluteus cervinus</name>
    <dbReference type="NCBI Taxonomy" id="181527"/>
    <lineage>
        <taxon>Eukaryota</taxon>
        <taxon>Fungi</taxon>
        <taxon>Dikarya</taxon>
        <taxon>Basidiomycota</taxon>
        <taxon>Agaricomycotina</taxon>
        <taxon>Agaricomycetes</taxon>
        <taxon>Agaricomycetidae</taxon>
        <taxon>Agaricales</taxon>
        <taxon>Pluteineae</taxon>
        <taxon>Pluteaceae</taxon>
        <taxon>Pluteus</taxon>
    </lineage>
</organism>
<name>A0ACD3A4Z0_9AGAR</name>
<dbReference type="Proteomes" id="UP000308600">
    <property type="component" value="Unassembled WGS sequence"/>
</dbReference>
<proteinExistence type="predicted"/>
<evidence type="ECO:0000313" key="1">
    <source>
        <dbReference type="EMBL" id="TFK60364.1"/>
    </source>
</evidence>
<gene>
    <name evidence="1" type="ORF">BDN72DRAFT_965718</name>
</gene>